<evidence type="ECO:0000256" key="1">
    <source>
        <dbReference type="SAM" id="MobiDB-lite"/>
    </source>
</evidence>
<organism evidence="2 3">
    <name type="scientific">Plectus sambesii</name>
    <dbReference type="NCBI Taxonomy" id="2011161"/>
    <lineage>
        <taxon>Eukaryota</taxon>
        <taxon>Metazoa</taxon>
        <taxon>Ecdysozoa</taxon>
        <taxon>Nematoda</taxon>
        <taxon>Chromadorea</taxon>
        <taxon>Plectida</taxon>
        <taxon>Plectina</taxon>
        <taxon>Plectoidea</taxon>
        <taxon>Plectidae</taxon>
        <taxon>Plectus</taxon>
    </lineage>
</organism>
<dbReference type="AlphaFoldDB" id="A0A914VST2"/>
<name>A0A914VST2_9BILA</name>
<evidence type="ECO:0000313" key="3">
    <source>
        <dbReference type="WBParaSite" id="PSAMB.scaffold2426size23323.g17755.t1"/>
    </source>
</evidence>
<feature type="region of interest" description="Disordered" evidence="1">
    <location>
        <begin position="152"/>
        <end position="182"/>
    </location>
</feature>
<dbReference type="WBParaSite" id="PSAMB.scaffold2426size23323.g17755.t1">
    <property type="protein sequence ID" value="PSAMB.scaffold2426size23323.g17755.t1"/>
    <property type="gene ID" value="PSAMB.scaffold2426size23323.g17755"/>
</dbReference>
<reference evidence="3" key="1">
    <citation type="submission" date="2022-11" db="UniProtKB">
        <authorList>
            <consortium name="WormBaseParasite"/>
        </authorList>
    </citation>
    <scope>IDENTIFICATION</scope>
</reference>
<sequence>MMMLLLLRSVGSAWWLCSREVATLSVDSVPKRSTAAGKFRERSETNRQAVVDGEDGAITGRGLGRSVTHDRCGAAEWSGATLESKCKANRAVGADWSRYGGRDVASTDTGLHCIDENTAQSESDRDGAAANQVAFVVGGFGGRGLGFTVRTRRGKTGQLPTTMGADDAQDHSKSAHINPLVK</sequence>
<dbReference type="Proteomes" id="UP000887566">
    <property type="component" value="Unplaced"/>
</dbReference>
<proteinExistence type="predicted"/>
<keyword evidence="2" id="KW-1185">Reference proteome</keyword>
<accession>A0A914VST2</accession>
<evidence type="ECO:0000313" key="2">
    <source>
        <dbReference type="Proteomes" id="UP000887566"/>
    </source>
</evidence>
<protein>
    <submittedName>
        <fullName evidence="3">Secreted protein</fullName>
    </submittedName>
</protein>